<organism evidence="2 3">
    <name type="scientific">Mastigocoleus testarum BC008</name>
    <dbReference type="NCBI Taxonomy" id="371196"/>
    <lineage>
        <taxon>Bacteria</taxon>
        <taxon>Bacillati</taxon>
        <taxon>Cyanobacteriota</taxon>
        <taxon>Cyanophyceae</taxon>
        <taxon>Nostocales</taxon>
        <taxon>Hapalosiphonaceae</taxon>
        <taxon>Mastigocoleus</taxon>
    </lineage>
</organism>
<protein>
    <submittedName>
        <fullName evidence="2">Uncharacterized protein</fullName>
    </submittedName>
</protein>
<keyword evidence="3" id="KW-1185">Reference proteome</keyword>
<comment type="caution">
    <text evidence="2">The sequence shown here is derived from an EMBL/GenBank/DDBJ whole genome shotgun (WGS) entry which is preliminary data.</text>
</comment>
<evidence type="ECO:0000256" key="1">
    <source>
        <dbReference type="SAM" id="Phobius"/>
    </source>
</evidence>
<reference evidence="2 3" key="1">
    <citation type="journal article" date="2015" name="Genome Announc.">
        <title>Draft Genome of the Euendolithic (true boring) Cyanobacterium Mastigocoleus testarum strain BC008.</title>
        <authorList>
            <person name="Guida B.S."/>
            <person name="Garcia-Pichel F."/>
        </authorList>
    </citation>
    <scope>NUCLEOTIDE SEQUENCE [LARGE SCALE GENOMIC DNA]</scope>
    <source>
        <strain evidence="2 3">BC008</strain>
    </source>
</reference>
<accession>A0A0V7ZNG7</accession>
<sequence length="462" mass="54175">MQKYNTSYSSFSQTWWNKLVAIIALINLLLVLFNLSYLPLRDVYLRNSPFLVSFYDPVKSIEPHPYTERYIHTVDLLEQQIPKIETEAALKTKLLENLREQSTNLLIEDPFLAANKFGTFAKLKRRMQYHMDTLSAKQAFDRFWSIEYLQNAGFDSELSFFERKIKPLLAANYYRNVDENGLFIDNFWRIDIYFIIFFVCEFLIRTFSIARKRNDVSWWDIILRNWYEGFLFLPFWRWLRIVPASVKLHKSGLVDLEQTLAQVTHEPAAYLAHRASMFIMVQLINQTQDAIASGEVTRALFKKDRIEVNEVDELDVIIDRVLQLSIYKVLPKVQPNLEDLLRHSLRKTLKSSNFYQALPEGLGIKMIPMELTEQIADSLTQTVYEVLAASYADTEARKLVDESIKNFQRALRKELQSEKIQSELLPLLVDLLEELKLNYVQRSVKQDPTSTLAEAEEIRQNS</sequence>
<dbReference type="OrthoDB" id="501625at2"/>
<dbReference type="Proteomes" id="UP000053372">
    <property type="component" value="Unassembled WGS sequence"/>
</dbReference>
<gene>
    <name evidence="2" type="ORF">BC008_23455</name>
</gene>
<keyword evidence="1" id="KW-1133">Transmembrane helix</keyword>
<evidence type="ECO:0000313" key="3">
    <source>
        <dbReference type="Proteomes" id="UP000053372"/>
    </source>
</evidence>
<proteinExistence type="predicted"/>
<keyword evidence="1" id="KW-0472">Membrane</keyword>
<name>A0A0V7ZNG7_9CYAN</name>
<evidence type="ECO:0000313" key="2">
    <source>
        <dbReference type="EMBL" id="KST65950.1"/>
    </source>
</evidence>
<dbReference type="AlphaFoldDB" id="A0A0V7ZNG7"/>
<keyword evidence="1" id="KW-0812">Transmembrane</keyword>
<feature type="transmembrane region" description="Helical" evidence="1">
    <location>
        <begin position="20"/>
        <end position="40"/>
    </location>
</feature>
<dbReference type="EMBL" id="LMTZ01000102">
    <property type="protein sequence ID" value="KST65950.1"/>
    <property type="molecule type" value="Genomic_DNA"/>
</dbReference>